<feature type="domain" description="Plastocyanin-like" evidence="4">
    <location>
        <begin position="467"/>
        <end position="587"/>
    </location>
</feature>
<dbReference type="RefSeq" id="WP_084642871.1">
    <property type="nucleotide sequence ID" value="NZ_CP014859.1"/>
</dbReference>
<proteinExistence type="inferred from homology"/>
<name>A0AAC9HPH6_9PSEU</name>
<feature type="domain" description="Plastocyanin-like" evidence="5">
    <location>
        <begin position="72"/>
        <end position="106"/>
    </location>
</feature>
<reference evidence="7" key="1">
    <citation type="submission" date="2016-03" db="EMBL/GenBank/DDBJ databases">
        <title>Complete genome sequence of the type strain Actinoalloteichus hymeniacidonis DSM 45092.</title>
        <authorList>
            <person name="Schaffert L."/>
            <person name="Albersmeier A."/>
            <person name="Winkler A."/>
            <person name="Kalinowski J."/>
            <person name="Zotchev S."/>
            <person name="Ruckert C."/>
        </authorList>
    </citation>
    <scope>NUCLEOTIDE SEQUENCE [LARGE SCALE GENOMIC DNA]</scope>
    <source>
        <strain evidence="7">HPA177(T) (DSM 45092(T))</strain>
    </source>
</reference>
<dbReference type="Proteomes" id="UP000095210">
    <property type="component" value="Chromosome"/>
</dbReference>
<dbReference type="InterPro" id="IPR011707">
    <property type="entry name" value="Cu-oxidase-like_N"/>
</dbReference>
<evidence type="ECO:0000256" key="1">
    <source>
        <dbReference type="ARBA" id="ARBA00010609"/>
    </source>
</evidence>
<organism evidence="6 7">
    <name type="scientific">Actinoalloteichus hymeniacidonis</name>
    <dbReference type="NCBI Taxonomy" id="340345"/>
    <lineage>
        <taxon>Bacteria</taxon>
        <taxon>Bacillati</taxon>
        <taxon>Actinomycetota</taxon>
        <taxon>Actinomycetes</taxon>
        <taxon>Pseudonocardiales</taxon>
        <taxon>Pseudonocardiaceae</taxon>
        <taxon>Actinoalloteichus</taxon>
    </lineage>
</organism>
<keyword evidence="3 6" id="KW-0560">Oxidoreductase</keyword>
<dbReference type="InterPro" id="IPR033138">
    <property type="entry name" value="Cu_oxidase_CS"/>
</dbReference>
<evidence type="ECO:0000256" key="2">
    <source>
        <dbReference type="ARBA" id="ARBA00022723"/>
    </source>
</evidence>
<dbReference type="InterPro" id="IPR008972">
    <property type="entry name" value="Cupredoxin"/>
</dbReference>
<feature type="domain" description="Plastocyanin-like" evidence="5">
    <location>
        <begin position="145"/>
        <end position="214"/>
    </location>
</feature>
<evidence type="ECO:0000259" key="5">
    <source>
        <dbReference type="Pfam" id="PF07732"/>
    </source>
</evidence>
<dbReference type="AlphaFoldDB" id="A0AAC9HPH6"/>
<dbReference type="Gene3D" id="2.60.40.420">
    <property type="entry name" value="Cupredoxins - blue copper proteins"/>
    <property type="match status" value="3"/>
</dbReference>
<comment type="similarity">
    <text evidence="1">Belongs to the multicopper oxidase family.</text>
</comment>
<evidence type="ECO:0000313" key="7">
    <source>
        <dbReference type="Proteomes" id="UP000095210"/>
    </source>
</evidence>
<dbReference type="PANTHER" id="PTHR48267:SF1">
    <property type="entry name" value="BILIRUBIN OXIDASE"/>
    <property type="match status" value="1"/>
</dbReference>
<evidence type="ECO:0000259" key="4">
    <source>
        <dbReference type="Pfam" id="PF07731"/>
    </source>
</evidence>
<dbReference type="Pfam" id="PF07732">
    <property type="entry name" value="Cu-oxidase_3"/>
    <property type="match status" value="2"/>
</dbReference>
<dbReference type="PROSITE" id="PS00079">
    <property type="entry name" value="MULTICOPPER_OXIDASE1"/>
    <property type="match status" value="1"/>
</dbReference>
<evidence type="ECO:0000313" key="6">
    <source>
        <dbReference type="EMBL" id="AOS62979.1"/>
    </source>
</evidence>
<dbReference type="Pfam" id="PF07731">
    <property type="entry name" value="Cu-oxidase_2"/>
    <property type="match status" value="1"/>
</dbReference>
<dbReference type="GO" id="GO:0016491">
    <property type="term" value="F:oxidoreductase activity"/>
    <property type="evidence" value="ECO:0007669"/>
    <property type="project" value="UniProtKB-KW"/>
</dbReference>
<dbReference type="InterPro" id="IPR045087">
    <property type="entry name" value="Cu-oxidase_fam"/>
</dbReference>
<dbReference type="SUPFAM" id="SSF49503">
    <property type="entry name" value="Cupredoxins"/>
    <property type="match status" value="2"/>
</dbReference>
<keyword evidence="2" id="KW-0479">Metal-binding</keyword>
<keyword evidence="7" id="KW-1185">Reference proteome</keyword>
<dbReference type="PANTHER" id="PTHR48267">
    <property type="entry name" value="CUPREDOXIN SUPERFAMILY PROTEIN"/>
    <property type="match status" value="1"/>
</dbReference>
<evidence type="ECO:0000256" key="3">
    <source>
        <dbReference type="ARBA" id="ARBA00023002"/>
    </source>
</evidence>
<dbReference type="InterPro" id="IPR002355">
    <property type="entry name" value="Cu_oxidase_Cu_BS"/>
</dbReference>
<protein>
    <submittedName>
        <fullName evidence="6">Multicopper oxidase</fullName>
        <ecNumber evidence="6">1.-.-.-</ecNumber>
    </submittedName>
</protein>
<dbReference type="InterPro" id="IPR011706">
    <property type="entry name" value="Cu-oxidase_C"/>
</dbReference>
<accession>A0AAC9HPH6</accession>
<gene>
    <name evidence="6" type="ORF">TL08_10825</name>
</gene>
<dbReference type="EC" id="1.-.-.-" evidence="6"/>
<dbReference type="EMBL" id="CP014859">
    <property type="protein sequence ID" value="AOS62979.1"/>
    <property type="molecule type" value="Genomic_DNA"/>
</dbReference>
<sequence length="614" mass="67861">MTETVASTGGNAELGLVIDPTLEALSTERRPRTLTKFRDPLRIPPVLRPEGDEIVTVVQQAAWARLHSELPPTRVWTYDGHFPGPTFEVRRGQRVRVAWTNRIEGAFPVTAVDVPLPEPGEPSPSTVPGLSGGTPIKEVTELPPWTVVHLHGAVTAAGNDGWADNGSLPGEAQLCEYLNDQPAMTLWYHDHAMMITRWNVYAGLVGMYLLRDEEEDALNLPSGDQEIPLIIGDRNLDADADGGLTGELVHKTVAARAFSGPFTLVNGAIWPHLDVERRWYRFRVLNAANARTYALSLQDEFGEPVHGAVWQIGTDSGLLPTPLPVPETGLVMAPAERADLLIDFAAFAGRKLRLVNAADPAGNSEVMEFRVGRRRVPDEFRRLPAKISDSYVRLGHDDPGHEHGHRLLVLANGVSGHGELWEMHRLDPEHDHIPEFDGVTVHDGYVQVQGADGEVITYHRMSRVFEDTVNWFVRQDSWEQWDILNLTGPTHPIHVHLVRFQATARSRFDISGFDSALGGTATPVRFLADGQLLPDEHGWKDTIRVASADLVSILAHFTGSTGQYMYHCHLLEHEDMGMMRPFVVAPDQVITLMEQLHGHGGGHHAAARATRMAS</sequence>
<dbReference type="PROSITE" id="PS00080">
    <property type="entry name" value="MULTICOPPER_OXIDASE2"/>
    <property type="match status" value="1"/>
</dbReference>
<dbReference type="GO" id="GO:0005507">
    <property type="term" value="F:copper ion binding"/>
    <property type="evidence" value="ECO:0007669"/>
    <property type="project" value="InterPro"/>
</dbReference>
<dbReference type="KEGG" id="ahm:TL08_10825"/>
<dbReference type="CDD" id="cd13844">
    <property type="entry name" value="CuRO_1_BOD_CotA_like"/>
    <property type="match status" value="1"/>
</dbReference>